<keyword evidence="2" id="KW-0238">DNA-binding</keyword>
<accession>F7ZBJ4</accession>
<dbReference type="InterPro" id="IPR005143">
    <property type="entry name" value="TF_LuxR_autoind-bd_dom"/>
</dbReference>
<gene>
    <name evidence="5" type="ordered locus">RLO149_c036470</name>
</gene>
<dbReference type="EMBL" id="CP002623">
    <property type="protein sequence ID" value="AEI95576.1"/>
    <property type="molecule type" value="Genomic_DNA"/>
</dbReference>
<organism evidence="5 6">
    <name type="scientific">Roseobacter litoralis (strain ATCC 49566 / DSM 6996 / JCM 21268 / NBRC 15278 / OCh 149)</name>
    <dbReference type="NCBI Taxonomy" id="391595"/>
    <lineage>
        <taxon>Bacteria</taxon>
        <taxon>Pseudomonadati</taxon>
        <taxon>Pseudomonadota</taxon>
        <taxon>Alphaproteobacteria</taxon>
        <taxon>Rhodobacterales</taxon>
        <taxon>Roseobacteraceae</taxon>
        <taxon>Roseobacter</taxon>
    </lineage>
</organism>
<dbReference type="HOGENOM" id="CLU_871204_0_0_5"/>
<evidence type="ECO:0000259" key="4">
    <source>
        <dbReference type="Pfam" id="PF03472"/>
    </source>
</evidence>
<evidence type="ECO:0000256" key="3">
    <source>
        <dbReference type="ARBA" id="ARBA00023163"/>
    </source>
</evidence>
<evidence type="ECO:0000313" key="6">
    <source>
        <dbReference type="Proteomes" id="UP000001353"/>
    </source>
</evidence>
<keyword evidence="6" id="KW-1185">Reference proteome</keyword>
<dbReference type="Pfam" id="PF03472">
    <property type="entry name" value="Autoind_bind"/>
    <property type="match status" value="1"/>
</dbReference>
<feature type="domain" description="Transcription factor LuxR-like autoinducer-binding" evidence="4">
    <location>
        <begin position="61"/>
        <end position="203"/>
    </location>
</feature>
<evidence type="ECO:0000256" key="1">
    <source>
        <dbReference type="ARBA" id="ARBA00023015"/>
    </source>
</evidence>
<dbReference type="InterPro" id="IPR036693">
    <property type="entry name" value="TF_LuxR_autoind-bd_dom_sf"/>
</dbReference>
<evidence type="ECO:0000256" key="2">
    <source>
        <dbReference type="ARBA" id="ARBA00023125"/>
    </source>
</evidence>
<dbReference type="AlphaFoldDB" id="F7ZBJ4"/>
<keyword evidence="1" id="KW-0805">Transcription regulation</keyword>
<dbReference type="KEGG" id="rli:RLO149_c036470"/>
<proteinExistence type="predicted"/>
<protein>
    <submittedName>
        <fullName evidence="5">Autoinducer-binding protein</fullName>
    </submittedName>
</protein>
<dbReference type="RefSeq" id="WP_013963462.1">
    <property type="nucleotide sequence ID" value="NC_015730.1"/>
</dbReference>
<sequence>MNHWVKTVFEDLTWGNKNVSEQLRSDIMRIVEIFECSDVHHFRTEDLENMANELYEADNVTELSNSMWKITTTLAFQNFAIFVLKQGPGMAFNPKICTSCNAKWVARYVDQGYQYVDPVMTKASENDGCFLYSDLPVGSPVVETFWQDADHHRIGRNGVCFCIARRDGSKIGVSFSTQDTANKVQEIFYANSYDMNFIAQIAADVFCYAATDTLLSDDTLTEAELRFLYVLSTSPNPQDAIKVTSSFGSNTSLQASIRAKLGVETVYQAVARAAARGWFDQLPFTEGDIMKSFPTLQRLEVGQDFLECSAAENDAVKSQ</sequence>
<evidence type="ECO:0000313" key="5">
    <source>
        <dbReference type="EMBL" id="AEI95576.1"/>
    </source>
</evidence>
<dbReference type="GO" id="GO:0003677">
    <property type="term" value="F:DNA binding"/>
    <property type="evidence" value="ECO:0007669"/>
    <property type="project" value="UniProtKB-KW"/>
</dbReference>
<dbReference type="SUPFAM" id="SSF75516">
    <property type="entry name" value="Pheromone-binding domain of LuxR-like quorum-sensing transcription factors"/>
    <property type="match status" value="1"/>
</dbReference>
<reference evidence="5 6" key="1">
    <citation type="journal article" date="2011" name="BMC Genomics">
        <title>Comparative genome analysis and genome-guided physiological analysis of Roseobacter litoralis.</title>
        <authorList>
            <person name="Kalhoefer D."/>
            <person name="Thole S."/>
            <person name="Voget S."/>
            <person name="Lehmann R."/>
            <person name="Liesegang H."/>
            <person name="Wollher A."/>
            <person name="Daniel R."/>
            <person name="Simon M."/>
            <person name="Brinkhoff T."/>
        </authorList>
    </citation>
    <scope>NUCLEOTIDE SEQUENCE [LARGE SCALE GENOMIC DNA]</scope>
    <source>
        <strain evidence="6">ATCC 49566 / DSM 6996 / JCM 21268 / NBRC 15278 / OCh 149</strain>
    </source>
</reference>
<keyword evidence="3" id="KW-0804">Transcription</keyword>
<dbReference type="Gene3D" id="3.30.450.80">
    <property type="entry name" value="Transcription factor LuxR-like, autoinducer-binding domain"/>
    <property type="match status" value="1"/>
</dbReference>
<dbReference type="Proteomes" id="UP000001353">
    <property type="component" value="Chromosome"/>
</dbReference>
<name>F7ZBJ4_ROSLO</name>